<reference evidence="1 2" key="2">
    <citation type="submission" date="2020-06" db="EMBL/GenBank/DDBJ databases">
        <title>Antribacter stalactiti gen. nov., sp. nov., a new member of the family Nacardiaceae isolated from a cave.</title>
        <authorList>
            <person name="Kim I.S."/>
        </authorList>
    </citation>
    <scope>NUCLEOTIDE SEQUENCE [LARGE SCALE GENOMIC DNA]</scope>
    <source>
        <strain evidence="1 2">YC2-7</strain>
    </source>
</reference>
<proteinExistence type="predicted"/>
<reference evidence="1 2" key="1">
    <citation type="submission" date="2019-05" db="EMBL/GenBank/DDBJ databases">
        <authorList>
            <person name="Lee S.D."/>
        </authorList>
    </citation>
    <scope>NUCLEOTIDE SEQUENCE [LARGE SCALE GENOMIC DNA]</scope>
    <source>
        <strain evidence="1 2">YC2-7</strain>
    </source>
</reference>
<dbReference type="RefSeq" id="WP_169586654.1">
    <property type="nucleotide sequence ID" value="NZ_VCQU01000003.1"/>
</dbReference>
<name>A0A848KD15_9NOCA</name>
<dbReference type="InterPro" id="IPR036412">
    <property type="entry name" value="HAD-like_sf"/>
</dbReference>
<organism evidence="1 2">
    <name type="scientific">Antrihabitans stalactiti</name>
    <dbReference type="NCBI Taxonomy" id="2584121"/>
    <lineage>
        <taxon>Bacteria</taxon>
        <taxon>Bacillati</taxon>
        <taxon>Actinomycetota</taxon>
        <taxon>Actinomycetes</taxon>
        <taxon>Mycobacteriales</taxon>
        <taxon>Nocardiaceae</taxon>
        <taxon>Antrihabitans</taxon>
    </lineage>
</organism>
<gene>
    <name evidence="1" type="ORF">FGL95_11285</name>
</gene>
<dbReference type="InterPro" id="IPR023214">
    <property type="entry name" value="HAD_sf"/>
</dbReference>
<keyword evidence="1" id="KW-0378">Hydrolase</keyword>
<keyword evidence="2" id="KW-1185">Reference proteome</keyword>
<dbReference type="AlphaFoldDB" id="A0A848KD15"/>
<evidence type="ECO:0000313" key="1">
    <source>
        <dbReference type="EMBL" id="NMN95616.1"/>
    </source>
</evidence>
<comment type="caution">
    <text evidence="1">The sequence shown here is derived from an EMBL/GenBank/DDBJ whole genome shotgun (WGS) entry which is preliminary data.</text>
</comment>
<protein>
    <submittedName>
        <fullName evidence="1">HAD family hydrolase</fullName>
    </submittedName>
</protein>
<dbReference type="GO" id="GO:0016787">
    <property type="term" value="F:hydrolase activity"/>
    <property type="evidence" value="ECO:0007669"/>
    <property type="project" value="UniProtKB-KW"/>
</dbReference>
<dbReference type="PIRSF" id="PIRSF030802">
    <property type="entry name" value="UCP030802"/>
    <property type="match status" value="1"/>
</dbReference>
<dbReference type="Proteomes" id="UP000535543">
    <property type="component" value="Unassembled WGS sequence"/>
</dbReference>
<accession>A0A848KD15</accession>
<dbReference type="SUPFAM" id="SSF56784">
    <property type="entry name" value="HAD-like"/>
    <property type="match status" value="1"/>
</dbReference>
<evidence type="ECO:0000313" key="2">
    <source>
        <dbReference type="Proteomes" id="UP000535543"/>
    </source>
</evidence>
<dbReference type="InterPro" id="IPR024197">
    <property type="entry name" value="TPP-like"/>
</dbReference>
<sequence length="270" mass="29338">MKTLIATDLDRTMIYSKAALKAAPSTADLRCVELAKHKPVSFMTVAAADLLAEVSAQTPLIPTTTRTIAQFKRIHLPGEPWRYAITSNGGNILVDGTPDPEWLGAVIDATRAAGASLAEVAAELQSRISDEWVDKFRIADDLFCYLVVQLDRLPPSFLTEWGTWCADHGWAASQQGRKIYSMPSTVCKSRAVAEVRKRLIAEGRLDASATVVAAGDGALDAEMLMAADAGIRPRHGELEALNWQYPTVALTDRSGVDAGEEIVRWFADRA</sequence>
<dbReference type="EMBL" id="VCQU01000003">
    <property type="protein sequence ID" value="NMN95616.1"/>
    <property type="molecule type" value="Genomic_DNA"/>
</dbReference>
<dbReference type="Gene3D" id="3.40.50.1000">
    <property type="entry name" value="HAD superfamily/HAD-like"/>
    <property type="match status" value="1"/>
</dbReference>